<dbReference type="EMBL" id="BAAAPY010000004">
    <property type="protein sequence ID" value="GAA2076871.1"/>
    <property type="molecule type" value="Genomic_DNA"/>
</dbReference>
<evidence type="ECO:0000313" key="2">
    <source>
        <dbReference type="Proteomes" id="UP001501480"/>
    </source>
</evidence>
<name>A0ABN2W0A3_9ACTN</name>
<dbReference type="PANTHER" id="PTHR30283:SF4">
    <property type="entry name" value="PEROXIDE STRESS RESISTANCE PROTEIN YAAA"/>
    <property type="match status" value="1"/>
</dbReference>
<evidence type="ECO:0000313" key="1">
    <source>
        <dbReference type="EMBL" id="GAA2076871.1"/>
    </source>
</evidence>
<organism evidence="1 2">
    <name type="scientific">Aeromicrobium halocynthiae</name>
    <dbReference type="NCBI Taxonomy" id="560557"/>
    <lineage>
        <taxon>Bacteria</taxon>
        <taxon>Bacillati</taxon>
        <taxon>Actinomycetota</taxon>
        <taxon>Actinomycetes</taxon>
        <taxon>Propionibacteriales</taxon>
        <taxon>Nocardioidaceae</taxon>
        <taxon>Aeromicrobium</taxon>
    </lineage>
</organism>
<gene>
    <name evidence="1" type="primary">yaaA</name>
    <name evidence="1" type="ORF">GCM10009821_15450</name>
</gene>
<keyword evidence="2" id="KW-1185">Reference proteome</keyword>
<dbReference type="InterPro" id="IPR005583">
    <property type="entry name" value="YaaA"/>
</dbReference>
<sequence>MLIVLPPSEGKTVPTSGAPLDLDVLGSPALNPTRRQLIGALQRVCRGRTDRAMDRLGLGATQADAVERNATLEEQPCGRADEVYTGVLYAAWDPARRSEAARQRAETSVAVCSALFGLVRPGDPIPAYRLSASVTLPRLGTMASRWRPVLGPELERRVGDGLLVDLRSGAYVALHKPTGDLAARTATVRVLSERDGTRTVVSHFNKATKGHLVRALLEDGADPASPAELATALRDLGWTVEQDGTRLDVVVTDVPHG</sequence>
<protein>
    <submittedName>
        <fullName evidence="1">Peroxide stress protein YaaA</fullName>
    </submittedName>
</protein>
<comment type="caution">
    <text evidence="1">The sequence shown here is derived from an EMBL/GenBank/DDBJ whole genome shotgun (WGS) entry which is preliminary data.</text>
</comment>
<accession>A0ABN2W0A3</accession>
<proteinExistence type="predicted"/>
<dbReference type="Pfam" id="PF03883">
    <property type="entry name" value="H2O2_YaaD"/>
    <property type="match status" value="1"/>
</dbReference>
<dbReference type="Proteomes" id="UP001501480">
    <property type="component" value="Unassembled WGS sequence"/>
</dbReference>
<reference evidence="1 2" key="1">
    <citation type="journal article" date="2019" name="Int. J. Syst. Evol. Microbiol.">
        <title>The Global Catalogue of Microorganisms (GCM) 10K type strain sequencing project: providing services to taxonomists for standard genome sequencing and annotation.</title>
        <authorList>
            <consortium name="The Broad Institute Genomics Platform"/>
            <consortium name="The Broad Institute Genome Sequencing Center for Infectious Disease"/>
            <person name="Wu L."/>
            <person name="Ma J."/>
        </authorList>
    </citation>
    <scope>NUCLEOTIDE SEQUENCE [LARGE SCALE GENOMIC DNA]</scope>
    <source>
        <strain evidence="1 2">JCM 15749</strain>
    </source>
</reference>
<dbReference type="PANTHER" id="PTHR30283">
    <property type="entry name" value="PEROXIDE STRESS RESPONSE PROTEIN YAAA"/>
    <property type="match status" value="1"/>
</dbReference>
<dbReference type="RefSeq" id="WP_344326612.1">
    <property type="nucleotide sequence ID" value="NZ_BAAAPY010000004.1"/>
</dbReference>